<evidence type="ECO:0000256" key="1">
    <source>
        <dbReference type="ARBA" id="ARBA00022490"/>
    </source>
</evidence>
<evidence type="ECO:0000313" key="10">
    <source>
        <dbReference type="EMBL" id="PWB85089.1"/>
    </source>
</evidence>
<evidence type="ECO:0000256" key="9">
    <source>
        <dbReference type="SAM" id="MobiDB-lite"/>
    </source>
</evidence>
<comment type="function">
    <text evidence="8">Part of ribonuclease P, a protein complex that generates mature tRNA molecules by cleaving their 5'-ends.</text>
</comment>
<keyword evidence="6 8" id="KW-0378">Hydrolase</keyword>
<comment type="caution">
    <text evidence="10">The sequence shown here is derived from an EMBL/GenBank/DDBJ whole genome shotgun (WGS) entry which is preliminary data.</text>
</comment>
<comment type="subunit">
    <text evidence="8">Consists of a catalytic RNA component and at least 4-5 protein subunits.</text>
</comment>
<comment type="cofactor">
    <cofactor evidence="8">
        <name>Zn(2+)</name>
        <dbReference type="ChEBI" id="CHEBI:29105"/>
    </cofactor>
    <text evidence="8">Binds 1 zinc ion per subunit.</text>
</comment>
<dbReference type="InterPro" id="IPR007175">
    <property type="entry name" value="Rpr2/Snm1/Rpp21"/>
</dbReference>
<keyword evidence="7 8" id="KW-0862">Zinc</keyword>
<dbReference type="PANTHER" id="PTHR14742:SF0">
    <property type="entry name" value="RIBONUCLEASE P PROTEIN SUBUNIT P21"/>
    <property type="match status" value="1"/>
</dbReference>
<dbReference type="GO" id="GO:0008270">
    <property type="term" value="F:zinc ion binding"/>
    <property type="evidence" value="ECO:0007669"/>
    <property type="project" value="UniProtKB-UniRule"/>
</dbReference>
<dbReference type="EMBL" id="MZGU01000006">
    <property type="protein sequence ID" value="PWB85089.1"/>
    <property type="molecule type" value="Genomic_DNA"/>
</dbReference>
<dbReference type="EC" id="3.1.26.5" evidence="8"/>
<accession>A0A2U1S601</accession>
<proteinExistence type="inferred from homology"/>
<keyword evidence="5 8" id="KW-0255">Endonuclease</keyword>
<protein>
    <recommendedName>
        <fullName evidence="8">Ribonuclease P protein component 4</fullName>
        <shortName evidence="8">RNase P component 4</shortName>
        <ecNumber evidence="8">3.1.26.5</ecNumber>
    </recommendedName>
    <alternativeName>
        <fullName evidence="8">Rpp21</fullName>
    </alternativeName>
</protein>
<comment type="subcellular location">
    <subcellularLocation>
        <location evidence="8">Cytoplasm</location>
    </subcellularLocation>
</comment>
<feature type="compositionally biased region" description="Basic and acidic residues" evidence="9">
    <location>
        <begin position="111"/>
        <end position="121"/>
    </location>
</feature>
<evidence type="ECO:0000313" key="11">
    <source>
        <dbReference type="Proteomes" id="UP000245577"/>
    </source>
</evidence>
<dbReference type="PIRSF" id="PIRSF004878">
    <property type="entry name" value="RNase_P_4"/>
    <property type="match status" value="1"/>
</dbReference>
<evidence type="ECO:0000256" key="2">
    <source>
        <dbReference type="ARBA" id="ARBA00022694"/>
    </source>
</evidence>
<evidence type="ECO:0000256" key="6">
    <source>
        <dbReference type="ARBA" id="ARBA00022801"/>
    </source>
</evidence>
<dbReference type="OrthoDB" id="10058at2157"/>
<dbReference type="AlphaFoldDB" id="A0A2U1S601"/>
<dbReference type="Pfam" id="PF04032">
    <property type="entry name" value="Rpr2"/>
    <property type="match status" value="1"/>
</dbReference>
<keyword evidence="4 8" id="KW-0479">Metal-binding</keyword>
<evidence type="ECO:0000256" key="7">
    <source>
        <dbReference type="ARBA" id="ARBA00022833"/>
    </source>
</evidence>
<dbReference type="HAMAP" id="MF_00757">
    <property type="entry name" value="RNase_P_4"/>
    <property type="match status" value="1"/>
</dbReference>
<evidence type="ECO:0000256" key="3">
    <source>
        <dbReference type="ARBA" id="ARBA00022722"/>
    </source>
</evidence>
<dbReference type="PANTHER" id="PTHR14742">
    <property type="entry name" value="RIBONUCLEASE P SUBUNIT P21"/>
    <property type="match status" value="1"/>
</dbReference>
<dbReference type="Gene3D" id="1.20.5.420">
    <property type="entry name" value="Immunoglobulin FC, subunit C"/>
    <property type="match status" value="1"/>
</dbReference>
<dbReference type="GO" id="GO:0004526">
    <property type="term" value="F:ribonuclease P activity"/>
    <property type="evidence" value="ECO:0007669"/>
    <property type="project" value="UniProtKB-UniRule"/>
</dbReference>
<evidence type="ECO:0000256" key="5">
    <source>
        <dbReference type="ARBA" id="ARBA00022759"/>
    </source>
</evidence>
<keyword evidence="3 8" id="KW-0540">Nuclease</keyword>
<reference evidence="10 11" key="1">
    <citation type="submission" date="2017-03" db="EMBL/GenBank/DDBJ databases">
        <title>Genome sequence of Methanobrevibacter wosei.</title>
        <authorList>
            <person name="Poehlein A."/>
            <person name="Seedorf H."/>
            <person name="Daniel R."/>
        </authorList>
    </citation>
    <scope>NUCLEOTIDE SEQUENCE [LARGE SCALE GENOMIC DNA]</scope>
    <source>
        <strain evidence="10 11">DSM 11979</strain>
    </source>
</reference>
<feature type="region of interest" description="Disordered" evidence="9">
    <location>
        <begin position="102"/>
        <end position="121"/>
    </location>
</feature>
<dbReference type="Gene3D" id="6.20.50.20">
    <property type="match status" value="1"/>
</dbReference>
<dbReference type="Proteomes" id="UP000245577">
    <property type="component" value="Unassembled WGS sequence"/>
</dbReference>
<organism evidence="10 11">
    <name type="scientific">Methanobrevibacter woesei</name>
    <dbReference type="NCBI Taxonomy" id="190976"/>
    <lineage>
        <taxon>Archaea</taxon>
        <taxon>Methanobacteriati</taxon>
        <taxon>Methanobacteriota</taxon>
        <taxon>Methanomada group</taxon>
        <taxon>Methanobacteria</taxon>
        <taxon>Methanobacteriales</taxon>
        <taxon>Methanobacteriaceae</taxon>
        <taxon>Methanobrevibacter</taxon>
    </lineage>
</organism>
<keyword evidence="2 8" id="KW-0819">tRNA processing</keyword>
<name>A0A2U1S601_9EURY</name>
<feature type="binding site" evidence="8">
    <location>
        <position position="66"/>
    </location>
    <ligand>
        <name>Zn(2+)</name>
        <dbReference type="ChEBI" id="CHEBI:29105"/>
    </ligand>
</feature>
<feature type="binding site" evidence="8">
    <location>
        <position position="92"/>
    </location>
    <ligand>
        <name>Zn(2+)</name>
        <dbReference type="ChEBI" id="CHEBI:29105"/>
    </ligand>
</feature>
<dbReference type="RefSeq" id="WP_116670181.1">
    <property type="nucleotide sequence ID" value="NZ_CASEFK010000003.1"/>
</dbReference>
<feature type="binding site" evidence="8">
    <location>
        <position position="63"/>
    </location>
    <ligand>
        <name>Zn(2+)</name>
        <dbReference type="ChEBI" id="CHEBI:29105"/>
    </ligand>
</feature>
<dbReference type="GO" id="GO:0001682">
    <property type="term" value="P:tRNA 5'-leader removal"/>
    <property type="evidence" value="ECO:0007669"/>
    <property type="project" value="UniProtKB-UniRule"/>
</dbReference>
<dbReference type="GO" id="GO:0030677">
    <property type="term" value="C:ribonuclease P complex"/>
    <property type="evidence" value="ECO:0007669"/>
    <property type="project" value="UniProtKB-UniRule"/>
</dbReference>
<keyword evidence="11" id="KW-1185">Reference proteome</keyword>
<comment type="similarity">
    <text evidence="8">Belongs to the eukaryotic/archaeal RNase P protein component 4 family.</text>
</comment>
<evidence type="ECO:0000256" key="8">
    <source>
        <dbReference type="HAMAP-Rule" id="MF_00757"/>
    </source>
</evidence>
<feature type="binding site" evidence="8">
    <location>
        <position position="89"/>
    </location>
    <ligand>
        <name>Zn(2+)</name>
        <dbReference type="ChEBI" id="CHEBI:29105"/>
    </ligand>
</feature>
<keyword evidence="1 8" id="KW-0963">Cytoplasm</keyword>
<sequence>MSRGKKPKWMIDIANERMNILFKNAEEQFLTHPERSHRYVEMALKLSTKYNTKIPEVWSRRYCKNCNKFLYYGHNSSVRLINEKVNIFCEECGHVMKIPYQREKKEKRRAKYESREKRTDE</sequence>
<dbReference type="InterPro" id="IPR016432">
    <property type="entry name" value="RNP4"/>
</dbReference>
<dbReference type="GO" id="GO:0005737">
    <property type="term" value="C:cytoplasm"/>
    <property type="evidence" value="ECO:0007669"/>
    <property type="project" value="UniProtKB-SubCell"/>
</dbReference>
<evidence type="ECO:0000256" key="4">
    <source>
        <dbReference type="ARBA" id="ARBA00022723"/>
    </source>
</evidence>
<comment type="catalytic activity">
    <reaction evidence="8">
        <text>Endonucleolytic cleavage of RNA, removing 5'-extranucleotides from tRNA precursor.</text>
        <dbReference type="EC" id="3.1.26.5"/>
    </reaction>
</comment>
<gene>
    <name evidence="8" type="primary">rnp4</name>
    <name evidence="10" type="ORF">MBBWO_14030</name>
</gene>